<dbReference type="AlphaFoldDB" id="A0A081BTE7"/>
<dbReference type="HOGENOM" id="CLU_097806_12_0_0"/>
<gene>
    <name evidence="5" type="ORF">U14_05966</name>
</gene>
<keyword evidence="3" id="KW-0804">Transcription</keyword>
<evidence type="ECO:0000313" key="5">
    <source>
        <dbReference type="EMBL" id="GAK54678.1"/>
    </source>
</evidence>
<evidence type="ECO:0000256" key="1">
    <source>
        <dbReference type="ARBA" id="ARBA00023015"/>
    </source>
</evidence>
<name>A0A081BTE7_9BACT</name>
<dbReference type="PANTHER" id="PTHR33154:SF33">
    <property type="entry name" value="TRANSCRIPTIONAL REPRESSOR SDPR"/>
    <property type="match status" value="1"/>
</dbReference>
<dbReference type="Gene3D" id="1.10.10.10">
    <property type="entry name" value="Winged helix-like DNA-binding domain superfamily/Winged helix DNA-binding domain"/>
    <property type="match status" value="1"/>
</dbReference>
<dbReference type="STRING" id="1499966.U14_05966"/>
<evidence type="ECO:0000313" key="6">
    <source>
        <dbReference type="Proteomes" id="UP000030700"/>
    </source>
</evidence>
<dbReference type="PROSITE" id="PS50987">
    <property type="entry name" value="HTH_ARSR_2"/>
    <property type="match status" value="1"/>
</dbReference>
<dbReference type="InterPro" id="IPR051081">
    <property type="entry name" value="HTH_MetalResp_TranReg"/>
</dbReference>
<dbReference type="SMART" id="SM00418">
    <property type="entry name" value="HTH_ARSR"/>
    <property type="match status" value="1"/>
</dbReference>
<evidence type="ECO:0000256" key="3">
    <source>
        <dbReference type="ARBA" id="ARBA00023163"/>
    </source>
</evidence>
<dbReference type="NCBIfam" id="NF033788">
    <property type="entry name" value="HTH_metalloreg"/>
    <property type="match status" value="1"/>
</dbReference>
<dbReference type="CDD" id="cd00090">
    <property type="entry name" value="HTH_ARSR"/>
    <property type="match status" value="1"/>
</dbReference>
<dbReference type="InterPro" id="IPR036388">
    <property type="entry name" value="WH-like_DNA-bd_sf"/>
</dbReference>
<dbReference type="InterPro" id="IPR011991">
    <property type="entry name" value="ArsR-like_HTH"/>
</dbReference>
<dbReference type="Proteomes" id="UP000030700">
    <property type="component" value="Unassembled WGS sequence"/>
</dbReference>
<dbReference type="PRINTS" id="PR00778">
    <property type="entry name" value="HTHARSR"/>
</dbReference>
<sequence>MIIEQGKIQIAEELVEILDSLFFKTLSEPVRVQLLKFLLVHGRSDIGTIAEQMPQDRSVISRHLNLMQSAGILTCEKESRHIYYAINAGTFLEKVESIAEKLRACMEVCCPDCCQK</sequence>
<protein>
    <submittedName>
        <fullName evidence="5">Transcriptional regulator, ArsR family</fullName>
    </submittedName>
</protein>
<keyword evidence="6" id="KW-1185">Reference proteome</keyword>
<feature type="domain" description="HTH arsR-type" evidence="4">
    <location>
        <begin position="11"/>
        <end position="106"/>
    </location>
</feature>
<evidence type="ECO:0000256" key="2">
    <source>
        <dbReference type="ARBA" id="ARBA00023125"/>
    </source>
</evidence>
<proteinExistence type="predicted"/>
<dbReference type="InterPro" id="IPR036390">
    <property type="entry name" value="WH_DNA-bd_sf"/>
</dbReference>
<dbReference type="InterPro" id="IPR001845">
    <property type="entry name" value="HTH_ArsR_DNA-bd_dom"/>
</dbReference>
<organism evidence="5">
    <name type="scientific">Candidatus Moduliflexus flocculans</name>
    <dbReference type="NCBI Taxonomy" id="1499966"/>
    <lineage>
        <taxon>Bacteria</taxon>
        <taxon>Candidatus Moduliflexota</taxon>
        <taxon>Candidatus Moduliflexia</taxon>
        <taxon>Candidatus Moduliflexales</taxon>
        <taxon>Candidatus Moduliflexaceae</taxon>
    </lineage>
</organism>
<dbReference type="GO" id="GO:0003677">
    <property type="term" value="F:DNA binding"/>
    <property type="evidence" value="ECO:0007669"/>
    <property type="project" value="UniProtKB-KW"/>
</dbReference>
<accession>A0A081BTE7</accession>
<dbReference type="SUPFAM" id="SSF46785">
    <property type="entry name" value="Winged helix' DNA-binding domain"/>
    <property type="match status" value="1"/>
</dbReference>
<keyword evidence="2" id="KW-0238">DNA-binding</keyword>
<dbReference type="PANTHER" id="PTHR33154">
    <property type="entry name" value="TRANSCRIPTIONAL REGULATOR, ARSR FAMILY"/>
    <property type="match status" value="1"/>
</dbReference>
<dbReference type="GO" id="GO:0003700">
    <property type="term" value="F:DNA-binding transcription factor activity"/>
    <property type="evidence" value="ECO:0007669"/>
    <property type="project" value="InterPro"/>
</dbReference>
<keyword evidence="1" id="KW-0805">Transcription regulation</keyword>
<dbReference type="EMBL" id="DF820462">
    <property type="protein sequence ID" value="GAK54678.1"/>
    <property type="molecule type" value="Genomic_DNA"/>
</dbReference>
<reference evidence="5" key="1">
    <citation type="journal article" date="2015" name="PeerJ">
        <title>First genomic representation of candidate bacterial phylum KSB3 points to enhanced environmental sensing as a trigger of wastewater bulking.</title>
        <authorList>
            <person name="Sekiguchi Y."/>
            <person name="Ohashi A."/>
            <person name="Parks D.H."/>
            <person name="Yamauchi T."/>
            <person name="Tyson G.W."/>
            <person name="Hugenholtz P."/>
        </authorList>
    </citation>
    <scope>NUCLEOTIDE SEQUENCE [LARGE SCALE GENOMIC DNA]</scope>
</reference>
<evidence type="ECO:0000259" key="4">
    <source>
        <dbReference type="PROSITE" id="PS50987"/>
    </source>
</evidence>